<organism evidence="1 2">
    <name type="scientific">Monodon monoceros</name>
    <name type="common">Narwhal</name>
    <name type="synonym">Ceratodon monodon</name>
    <dbReference type="NCBI Taxonomy" id="40151"/>
    <lineage>
        <taxon>Eukaryota</taxon>
        <taxon>Metazoa</taxon>
        <taxon>Chordata</taxon>
        <taxon>Craniata</taxon>
        <taxon>Vertebrata</taxon>
        <taxon>Euteleostomi</taxon>
        <taxon>Mammalia</taxon>
        <taxon>Eutheria</taxon>
        <taxon>Laurasiatheria</taxon>
        <taxon>Artiodactyla</taxon>
        <taxon>Whippomorpha</taxon>
        <taxon>Cetacea</taxon>
        <taxon>Odontoceti</taxon>
        <taxon>Monodontidae</taxon>
        <taxon>Monodon</taxon>
    </lineage>
</organism>
<sequence length="92" mass="10256">MHLENPKDPSYSVDDVIVLEIEVKGSVEPFQVLLEPYALIIPGENYVGMNVKKDFKMWNNSRSAIRYTWGKISDCHIVEVEPCTGTIGTAGA</sequence>
<dbReference type="GO" id="GO:0008285">
    <property type="term" value="P:negative regulation of cell population proliferation"/>
    <property type="evidence" value="ECO:0007669"/>
    <property type="project" value="InterPro"/>
</dbReference>
<dbReference type="GO" id="GO:0005737">
    <property type="term" value="C:cytoplasm"/>
    <property type="evidence" value="ECO:0007669"/>
    <property type="project" value="TreeGrafter"/>
</dbReference>
<dbReference type="AlphaFoldDB" id="A0A4U1FII1"/>
<dbReference type="InterPro" id="IPR033304">
    <property type="entry name" value="DLEC1"/>
</dbReference>
<protein>
    <recommendedName>
        <fullName evidence="3">MSP domain-containing protein</fullName>
    </recommendedName>
</protein>
<feature type="non-terminal residue" evidence="1">
    <location>
        <position position="92"/>
    </location>
</feature>
<dbReference type="PANTHER" id="PTHR46348:SF1">
    <property type="entry name" value="DELETED IN LUNG AND ESOPHAGEAL CANCER PROTEIN 1"/>
    <property type="match status" value="1"/>
</dbReference>
<evidence type="ECO:0000313" key="2">
    <source>
        <dbReference type="Proteomes" id="UP000308365"/>
    </source>
</evidence>
<name>A0A4U1FII1_MONMO</name>
<dbReference type="GO" id="GO:0005929">
    <property type="term" value="C:cilium"/>
    <property type="evidence" value="ECO:0007669"/>
    <property type="project" value="TreeGrafter"/>
</dbReference>
<reference evidence="2" key="1">
    <citation type="journal article" date="2019" name="IScience">
        <title>Narwhal Genome Reveals Long-Term Low Genetic Diversity despite Current Large Abundance Size.</title>
        <authorList>
            <person name="Westbury M.V."/>
            <person name="Petersen B."/>
            <person name="Garde E."/>
            <person name="Heide-Jorgensen M.P."/>
            <person name="Lorenzen E.D."/>
        </authorList>
    </citation>
    <scope>NUCLEOTIDE SEQUENCE [LARGE SCALE GENOMIC DNA]</scope>
</reference>
<dbReference type="PANTHER" id="PTHR46348">
    <property type="entry name" value="DELETED IN LUNG AND ESOPHAGEAL CANCER PROTEIN 1"/>
    <property type="match status" value="1"/>
</dbReference>
<dbReference type="EMBL" id="RWIC01000116">
    <property type="protein sequence ID" value="TKC49534.1"/>
    <property type="molecule type" value="Genomic_DNA"/>
</dbReference>
<accession>A0A4U1FII1</accession>
<gene>
    <name evidence="1" type="ORF">EI555_011004</name>
</gene>
<evidence type="ECO:0000313" key="1">
    <source>
        <dbReference type="EMBL" id="TKC49534.1"/>
    </source>
</evidence>
<proteinExistence type="predicted"/>
<dbReference type="GO" id="GO:0015631">
    <property type="term" value="F:tubulin binding"/>
    <property type="evidence" value="ECO:0007669"/>
    <property type="project" value="TreeGrafter"/>
</dbReference>
<evidence type="ECO:0008006" key="3">
    <source>
        <dbReference type="Google" id="ProtNLM"/>
    </source>
</evidence>
<comment type="caution">
    <text evidence="1">The sequence shown here is derived from an EMBL/GenBank/DDBJ whole genome shotgun (WGS) entry which is preliminary data.</text>
</comment>
<dbReference type="Proteomes" id="UP000308365">
    <property type="component" value="Unassembled WGS sequence"/>
</dbReference>